<sequence>MSFGEGAESERIESLPVNIFIGNWGALIVVLLACVTGTYLQLNRNLYSQAKSFLLTGILLIVIYLFRFQIGDVVISIFQTF</sequence>
<dbReference type="EMBL" id="QEAS01000008">
    <property type="protein sequence ID" value="PWG80638.1"/>
    <property type="molecule type" value="Genomic_DNA"/>
</dbReference>
<keyword evidence="1" id="KW-1133">Transmembrane helix</keyword>
<comment type="caution">
    <text evidence="2">The sequence shown here is derived from an EMBL/GenBank/DDBJ whole genome shotgun (WGS) entry which is preliminary data.</text>
</comment>
<feature type="transmembrane region" description="Helical" evidence="1">
    <location>
        <begin position="20"/>
        <end position="40"/>
    </location>
</feature>
<gene>
    <name evidence="2" type="ORF">DDR33_11485</name>
</gene>
<reference evidence="2 3" key="1">
    <citation type="submission" date="2018-04" db="EMBL/GenBank/DDBJ databases">
        <title>Pedobacter chongqingensis sp. nov., isolated from a rottenly hemp rope.</title>
        <authorList>
            <person name="Cai Y."/>
        </authorList>
    </citation>
    <scope>NUCLEOTIDE SEQUENCE [LARGE SCALE GENOMIC DNA]</scope>
    <source>
        <strain evidence="2 3">FJ4-8</strain>
    </source>
</reference>
<evidence type="ECO:0000256" key="1">
    <source>
        <dbReference type="SAM" id="Phobius"/>
    </source>
</evidence>
<keyword evidence="1" id="KW-0472">Membrane</keyword>
<name>A0A2U2PGU2_9SPHI</name>
<proteinExistence type="predicted"/>
<evidence type="ECO:0000313" key="3">
    <source>
        <dbReference type="Proteomes" id="UP000245647"/>
    </source>
</evidence>
<protein>
    <submittedName>
        <fullName evidence="2">Uncharacterized protein</fullName>
    </submittedName>
</protein>
<dbReference type="Proteomes" id="UP000245647">
    <property type="component" value="Unassembled WGS sequence"/>
</dbReference>
<keyword evidence="1" id="KW-0812">Transmembrane</keyword>
<accession>A0A2U2PGU2</accession>
<keyword evidence="3" id="KW-1185">Reference proteome</keyword>
<feature type="transmembrane region" description="Helical" evidence="1">
    <location>
        <begin position="52"/>
        <end position="78"/>
    </location>
</feature>
<evidence type="ECO:0000313" key="2">
    <source>
        <dbReference type="EMBL" id="PWG80638.1"/>
    </source>
</evidence>
<organism evidence="2 3">
    <name type="scientific">Pararcticibacter amylolyticus</name>
    <dbReference type="NCBI Taxonomy" id="2173175"/>
    <lineage>
        <taxon>Bacteria</taxon>
        <taxon>Pseudomonadati</taxon>
        <taxon>Bacteroidota</taxon>
        <taxon>Sphingobacteriia</taxon>
        <taxon>Sphingobacteriales</taxon>
        <taxon>Sphingobacteriaceae</taxon>
        <taxon>Pararcticibacter</taxon>
    </lineage>
</organism>
<dbReference type="AlphaFoldDB" id="A0A2U2PGU2"/>